<feature type="domain" description="GST N-terminal" evidence="5">
    <location>
        <begin position="32"/>
        <end position="109"/>
    </location>
</feature>
<keyword evidence="2" id="KW-0808">Transferase</keyword>
<dbReference type="Gene3D" id="3.40.30.10">
    <property type="entry name" value="Glutaredoxin"/>
    <property type="match status" value="1"/>
</dbReference>
<evidence type="ECO:0000313" key="7">
    <source>
        <dbReference type="EMBL" id="KAK8733565.1"/>
    </source>
</evidence>
<dbReference type="InterPro" id="IPR010987">
    <property type="entry name" value="Glutathione-S-Trfase_C-like"/>
</dbReference>
<accession>A0AAW0WRU1</accession>
<evidence type="ECO:0000256" key="4">
    <source>
        <dbReference type="ARBA" id="ARBA00047960"/>
    </source>
</evidence>
<comment type="similarity">
    <text evidence="3">Belongs to the GST superfamily. Sigma family.</text>
</comment>
<dbReference type="CDD" id="cd03039">
    <property type="entry name" value="GST_N_Sigma_like"/>
    <property type="match status" value="1"/>
</dbReference>
<evidence type="ECO:0000256" key="2">
    <source>
        <dbReference type="ARBA" id="ARBA00022679"/>
    </source>
</evidence>
<dbReference type="SFLD" id="SFLDG01205">
    <property type="entry name" value="AMPS.1"/>
    <property type="match status" value="1"/>
</dbReference>
<reference evidence="7 8" key="1">
    <citation type="journal article" date="2024" name="BMC Genomics">
        <title>Genome assembly of redclaw crayfish (Cherax quadricarinatus) provides insights into its immune adaptation and hypoxia tolerance.</title>
        <authorList>
            <person name="Liu Z."/>
            <person name="Zheng J."/>
            <person name="Li H."/>
            <person name="Fang K."/>
            <person name="Wang S."/>
            <person name="He J."/>
            <person name="Zhou D."/>
            <person name="Weng S."/>
            <person name="Chi M."/>
            <person name="Gu Z."/>
            <person name="He J."/>
            <person name="Li F."/>
            <person name="Wang M."/>
        </authorList>
    </citation>
    <scope>NUCLEOTIDE SEQUENCE [LARGE SCALE GENOMIC DNA]</scope>
    <source>
        <strain evidence="7">ZL_2023a</strain>
    </source>
</reference>
<proteinExistence type="inferred from homology"/>
<dbReference type="FunFam" id="3.40.30.10:FF:000035">
    <property type="entry name" value="hematopoietic prostaglandin D synthase"/>
    <property type="match status" value="1"/>
</dbReference>
<dbReference type="InterPro" id="IPR036249">
    <property type="entry name" value="Thioredoxin-like_sf"/>
</dbReference>
<dbReference type="CDD" id="cd03192">
    <property type="entry name" value="GST_C_Sigma_like"/>
    <property type="match status" value="1"/>
</dbReference>
<dbReference type="SFLD" id="SFLDS00019">
    <property type="entry name" value="Glutathione_Transferase_(cytos"/>
    <property type="match status" value="1"/>
</dbReference>
<dbReference type="InterPro" id="IPR004046">
    <property type="entry name" value="GST_C"/>
</dbReference>
<evidence type="ECO:0000259" key="6">
    <source>
        <dbReference type="PROSITE" id="PS50405"/>
    </source>
</evidence>
<protein>
    <recommendedName>
        <fullName evidence="1">glutathione transferase</fullName>
        <ecNumber evidence="1">2.5.1.18</ecNumber>
    </recommendedName>
</protein>
<dbReference type="EMBL" id="JARKIK010000053">
    <property type="protein sequence ID" value="KAK8733565.1"/>
    <property type="molecule type" value="Genomic_DNA"/>
</dbReference>
<comment type="catalytic activity">
    <reaction evidence="4">
        <text>RX + glutathione = an S-substituted glutathione + a halide anion + H(+)</text>
        <dbReference type="Rhea" id="RHEA:16437"/>
        <dbReference type="ChEBI" id="CHEBI:15378"/>
        <dbReference type="ChEBI" id="CHEBI:16042"/>
        <dbReference type="ChEBI" id="CHEBI:17792"/>
        <dbReference type="ChEBI" id="CHEBI:57925"/>
        <dbReference type="ChEBI" id="CHEBI:90779"/>
        <dbReference type="EC" id="2.5.1.18"/>
    </reaction>
</comment>
<evidence type="ECO:0000259" key="5">
    <source>
        <dbReference type="PROSITE" id="PS50404"/>
    </source>
</evidence>
<dbReference type="PROSITE" id="PS50405">
    <property type="entry name" value="GST_CTER"/>
    <property type="match status" value="1"/>
</dbReference>
<evidence type="ECO:0000256" key="3">
    <source>
        <dbReference type="ARBA" id="ARBA00038317"/>
    </source>
</evidence>
<feature type="domain" description="GST C-terminal" evidence="6">
    <location>
        <begin position="111"/>
        <end position="235"/>
    </location>
</feature>
<dbReference type="PROSITE" id="PS50404">
    <property type="entry name" value="GST_NTER"/>
    <property type="match status" value="1"/>
</dbReference>
<dbReference type="SUPFAM" id="SSF52833">
    <property type="entry name" value="Thioredoxin-like"/>
    <property type="match status" value="1"/>
</dbReference>
<dbReference type="InterPro" id="IPR040079">
    <property type="entry name" value="Glutathione_S-Trfase"/>
</dbReference>
<dbReference type="AlphaFoldDB" id="A0AAW0WRU1"/>
<dbReference type="Gene3D" id="1.20.1050.10">
    <property type="match status" value="1"/>
</dbReference>
<gene>
    <name evidence="7" type="ORF">OTU49_006360</name>
</gene>
<sequence>MSAAPASLCQLPPYHQHPRCCLFTKLSVLTMPEYKLIYFNSRGRAELARWICAYGNIPYTDERIPKADWPSRKPGISGGKLPVLMVDGKQLPESLAIARYLAKQAKLVPDDDFDAAVCDALVDTLSEMMVQVYKTMFAAAGDEEEKKKTYKEELYPNVIAPVLVRLNERLSKREWFIVDKVTWADLAIGLMFGGLKMKQPEILKGFPAVEAHVNKILQIPKIKQWNDSQGPEETF</sequence>
<comment type="caution">
    <text evidence="7">The sequence shown here is derived from an EMBL/GenBank/DDBJ whole genome shotgun (WGS) entry which is preliminary data.</text>
</comment>
<dbReference type="InterPro" id="IPR004045">
    <property type="entry name" value="Glutathione_S-Trfase_N"/>
</dbReference>
<dbReference type="GO" id="GO:0004364">
    <property type="term" value="F:glutathione transferase activity"/>
    <property type="evidence" value="ECO:0007669"/>
    <property type="project" value="UniProtKB-EC"/>
</dbReference>
<dbReference type="Proteomes" id="UP001445076">
    <property type="component" value="Unassembled WGS sequence"/>
</dbReference>
<dbReference type="GO" id="GO:0004602">
    <property type="term" value="F:glutathione peroxidase activity"/>
    <property type="evidence" value="ECO:0007669"/>
    <property type="project" value="UniProtKB-ARBA"/>
</dbReference>
<dbReference type="InterPro" id="IPR050213">
    <property type="entry name" value="GST_superfamily"/>
</dbReference>
<dbReference type="EC" id="2.5.1.18" evidence="1"/>
<dbReference type="PANTHER" id="PTHR11571:SF224">
    <property type="entry name" value="HEMATOPOIETIC PROSTAGLANDIN D SYNTHASE"/>
    <property type="match status" value="1"/>
</dbReference>
<dbReference type="Pfam" id="PF14497">
    <property type="entry name" value="GST_C_3"/>
    <property type="match status" value="1"/>
</dbReference>
<evidence type="ECO:0000256" key="1">
    <source>
        <dbReference type="ARBA" id="ARBA00012452"/>
    </source>
</evidence>
<dbReference type="SFLD" id="SFLDG00363">
    <property type="entry name" value="AMPS_(cytGST):_Alpha-__Mu-__Pi"/>
    <property type="match status" value="1"/>
</dbReference>
<dbReference type="GO" id="GO:0006749">
    <property type="term" value="P:glutathione metabolic process"/>
    <property type="evidence" value="ECO:0007669"/>
    <property type="project" value="TreeGrafter"/>
</dbReference>
<dbReference type="PANTHER" id="PTHR11571">
    <property type="entry name" value="GLUTATHIONE S-TRANSFERASE"/>
    <property type="match status" value="1"/>
</dbReference>
<evidence type="ECO:0000313" key="8">
    <source>
        <dbReference type="Proteomes" id="UP001445076"/>
    </source>
</evidence>
<dbReference type="SUPFAM" id="SSF47616">
    <property type="entry name" value="GST C-terminal domain-like"/>
    <property type="match status" value="1"/>
</dbReference>
<name>A0AAW0WRU1_CHEQU</name>
<keyword evidence="8" id="KW-1185">Reference proteome</keyword>
<organism evidence="7 8">
    <name type="scientific">Cherax quadricarinatus</name>
    <name type="common">Australian red claw crayfish</name>
    <dbReference type="NCBI Taxonomy" id="27406"/>
    <lineage>
        <taxon>Eukaryota</taxon>
        <taxon>Metazoa</taxon>
        <taxon>Ecdysozoa</taxon>
        <taxon>Arthropoda</taxon>
        <taxon>Crustacea</taxon>
        <taxon>Multicrustacea</taxon>
        <taxon>Malacostraca</taxon>
        <taxon>Eumalacostraca</taxon>
        <taxon>Eucarida</taxon>
        <taxon>Decapoda</taxon>
        <taxon>Pleocyemata</taxon>
        <taxon>Astacidea</taxon>
        <taxon>Parastacoidea</taxon>
        <taxon>Parastacidae</taxon>
        <taxon>Cherax</taxon>
    </lineage>
</organism>
<dbReference type="Pfam" id="PF02798">
    <property type="entry name" value="GST_N"/>
    <property type="match status" value="1"/>
</dbReference>
<dbReference type="InterPro" id="IPR036282">
    <property type="entry name" value="Glutathione-S-Trfase_C_sf"/>
</dbReference>